<dbReference type="Pfam" id="PF20386">
    <property type="entry name" value="DUF6681"/>
    <property type="match status" value="1"/>
</dbReference>
<protein>
    <submittedName>
        <fullName evidence="2">Uncharacterized protein</fullName>
    </submittedName>
</protein>
<name>E6LF29_ENTI1</name>
<gene>
    <name evidence="2" type="ORF">HMPREF9088_0943</name>
</gene>
<dbReference type="RefSeq" id="WP_007207962.1">
    <property type="nucleotide sequence ID" value="NZ_GL622241.1"/>
</dbReference>
<dbReference type="STRING" id="888064.HMPREF9088_0943"/>
<dbReference type="AlphaFoldDB" id="E6LF29"/>
<dbReference type="Proteomes" id="UP000010296">
    <property type="component" value="Unassembled WGS sequence"/>
</dbReference>
<evidence type="ECO:0000313" key="2">
    <source>
        <dbReference type="EMBL" id="EFU74202.1"/>
    </source>
</evidence>
<keyword evidence="1" id="KW-0812">Transmembrane</keyword>
<keyword evidence="1" id="KW-1133">Transmembrane helix</keyword>
<dbReference type="OrthoDB" id="2192445at2"/>
<feature type="transmembrane region" description="Helical" evidence="1">
    <location>
        <begin position="57"/>
        <end position="79"/>
    </location>
</feature>
<reference evidence="2 3" key="1">
    <citation type="submission" date="2010-12" db="EMBL/GenBank/DDBJ databases">
        <authorList>
            <person name="Muzny D."/>
            <person name="Qin X."/>
            <person name="Deng J."/>
            <person name="Jiang H."/>
            <person name="Liu Y."/>
            <person name="Qu J."/>
            <person name="Song X.-Z."/>
            <person name="Zhang L."/>
            <person name="Thornton R."/>
            <person name="Coyle M."/>
            <person name="Francisco L."/>
            <person name="Jackson L."/>
            <person name="Javaid M."/>
            <person name="Korchina V."/>
            <person name="Kovar C."/>
            <person name="Mata R."/>
            <person name="Mathew T."/>
            <person name="Ngo R."/>
            <person name="Nguyen L."/>
            <person name="Nguyen N."/>
            <person name="Okwuonu G."/>
            <person name="Ongeri F."/>
            <person name="Pham C."/>
            <person name="Simmons D."/>
            <person name="Wilczek-Boney K."/>
            <person name="Hale W."/>
            <person name="Jakkamsetti A."/>
            <person name="Pham P."/>
            <person name="Ruth R."/>
            <person name="San Lucas F."/>
            <person name="Warren J."/>
            <person name="Zhang J."/>
            <person name="Zhao Z."/>
            <person name="Zhou C."/>
            <person name="Zhu D."/>
            <person name="Lee S."/>
            <person name="Bess C."/>
            <person name="Blankenburg K."/>
            <person name="Forbes L."/>
            <person name="Fu Q."/>
            <person name="Gubbala S."/>
            <person name="Hirani K."/>
            <person name="Jayaseelan J.C."/>
            <person name="Lara F."/>
            <person name="Munidasa M."/>
            <person name="Palculict T."/>
            <person name="Patil S."/>
            <person name="Pu L.-L."/>
            <person name="Saada N."/>
            <person name="Tang L."/>
            <person name="Weissenberger G."/>
            <person name="Zhu Y."/>
            <person name="Hemphill L."/>
            <person name="Shang Y."/>
            <person name="Youmans B."/>
            <person name="Ayvaz T."/>
            <person name="Ross M."/>
            <person name="Santibanez J."/>
            <person name="Aqrawi P."/>
            <person name="Gross S."/>
            <person name="Joshi V."/>
            <person name="Fowler G."/>
            <person name="Nazareth L."/>
            <person name="Reid J."/>
            <person name="Worley K."/>
            <person name="Petrosino J."/>
            <person name="Highlander S."/>
            <person name="Gibbs R."/>
        </authorList>
    </citation>
    <scope>NUCLEOTIDE SEQUENCE [LARGE SCALE GENOMIC DNA]</scope>
    <source>
        <strain evidence="3">DSM 15952 / CCUG 50447 / LMG 22039 / TP 1.5</strain>
    </source>
</reference>
<accession>E6LF29</accession>
<dbReference type="EMBL" id="AEPV01000035">
    <property type="protein sequence ID" value="EFU74202.1"/>
    <property type="molecule type" value="Genomic_DNA"/>
</dbReference>
<dbReference type="eggNOG" id="ENOG5032RH8">
    <property type="taxonomic scope" value="Bacteria"/>
</dbReference>
<sequence>MSVILDIINGINKFLGYLDISPKYLNRGYTILSLFPTLYILRIVYGMYQNGNYVQGIIYALIFAVLMYFIVLNVFYYFLDKNTRLDITQLFVKYLPDDAFNIQQEKKQERAMKAIDTEEVMIDFYEDYQLHLASYMQELIQQNVIPTNDLSKKEGYLVEWNTIYPYYFVKAYGQGEYELLIGKTYHDLTPIGKIHYTKEKQLQPVGLYIVGGDFVKDGFRYHEPYRLKLLAKQTKTEQITRTQRRSQKH</sequence>
<evidence type="ECO:0000256" key="1">
    <source>
        <dbReference type="SAM" id="Phobius"/>
    </source>
</evidence>
<dbReference type="HOGENOM" id="CLU_1072558_0_0_9"/>
<comment type="caution">
    <text evidence="2">The sequence shown here is derived from an EMBL/GenBank/DDBJ whole genome shotgun (WGS) entry which is preliminary data.</text>
</comment>
<evidence type="ECO:0000313" key="3">
    <source>
        <dbReference type="Proteomes" id="UP000010296"/>
    </source>
</evidence>
<keyword evidence="3" id="KW-1185">Reference proteome</keyword>
<proteinExistence type="predicted"/>
<dbReference type="InterPro" id="IPR046503">
    <property type="entry name" value="DUF6681"/>
</dbReference>
<organism evidence="2 3">
    <name type="scientific">Enterococcus italicus (strain DSM 15952 / CCUG 50447 / LMG 22039 / TP 1.5)</name>
    <dbReference type="NCBI Taxonomy" id="888064"/>
    <lineage>
        <taxon>Bacteria</taxon>
        <taxon>Bacillati</taxon>
        <taxon>Bacillota</taxon>
        <taxon>Bacilli</taxon>
        <taxon>Lactobacillales</taxon>
        <taxon>Enterococcaceae</taxon>
        <taxon>Enterococcus</taxon>
    </lineage>
</organism>
<keyword evidence="1" id="KW-0472">Membrane</keyword>
<feature type="transmembrane region" description="Helical" evidence="1">
    <location>
        <begin position="28"/>
        <end position="45"/>
    </location>
</feature>